<dbReference type="Pfam" id="PF12229">
    <property type="entry name" value="PG_binding_4"/>
    <property type="match status" value="2"/>
</dbReference>
<dbReference type="RefSeq" id="WP_345043142.1">
    <property type="nucleotide sequence ID" value="NZ_BAABBA010000017.1"/>
</dbReference>
<feature type="compositionally biased region" description="Low complexity" evidence="1">
    <location>
        <begin position="68"/>
        <end position="83"/>
    </location>
</feature>
<evidence type="ECO:0000259" key="3">
    <source>
        <dbReference type="Pfam" id="PF12229"/>
    </source>
</evidence>
<dbReference type="Pfam" id="PF04294">
    <property type="entry name" value="VanW"/>
    <property type="match status" value="1"/>
</dbReference>
<evidence type="ECO:0000313" key="5">
    <source>
        <dbReference type="Proteomes" id="UP001499841"/>
    </source>
</evidence>
<feature type="region of interest" description="Disordered" evidence="1">
    <location>
        <begin position="1"/>
        <end position="102"/>
    </location>
</feature>
<feature type="domain" description="YoaR-like putative peptidoglycan binding" evidence="3">
    <location>
        <begin position="310"/>
        <end position="409"/>
    </location>
</feature>
<evidence type="ECO:0000313" key="4">
    <source>
        <dbReference type="EMBL" id="GAA4288774.1"/>
    </source>
</evidence>
<evidence type="ECO:0000256" key="1">
    <source>
        <dbReference type="SAM" id="MobiDB-lite"/>
    </source>
</evidence>
<dbReference type="PANTHER" id="PTHR35788">
    <property type="entry name" value="EXPORTED PROTEIN-RELATED"/>
    <property type="match status" value="1"/>
</dbReference>
<evidence type="ECO:0000256" key="2">
    <source>
        <dbReference type="SAM" id="Phobius"/>
    </source>
</evidence>
<proteinExistence type="predicted"/>
<feature type="transmembrane region" description="Helical" evidence="2">
    <location>
        <begin position="107"/>
        <end position="129"/>
    </location>
</feature>
<comment type="caution">
    <text evidence="4">The sequence shown here is derived from an EMBL/GenBank/DDBJ whole genome shotgun (WGS) entry which is preliminary data.</text>
</comment>
<dbReference type="InterPro" id="IPR007391">
    <property type="entry name" value="Vancomycin_resist_VanW"/>
</dbReference>
<keyword evidence="5" id="KW-1185">Reference proteome</keyword>
<sequence>MTDDRAAGRGSVDDTVGPADRPTPDTHRAHGMSDLDSVLARRQQDPGQAPAAPEPDADATVTLPAAGPDATAVHAAPVHAAPDPQDRPMPSPFDQFRAEEPRRRRRGGLVAGIIVVLLALAYGAGAWFLGDRTPNGTTVAGVPIGGLPADDARVRLEAELSPLAAEQVPAAVGEAASSLDPAAVGLSFDVDATLDGLTGFTLDPRVLWGRLFGMGPVEPVSEVDETALRAALTTVAGELDVAPVEGAITFAGATPEVTEPVDGTAVDVDAATEAVARTWLTAERPLELPTQPVAPAVGAEAVDEALTTLAQPLVSAPVTVSVDGTLAELSPEQLAANATFVAEGSALKLELDGEGLADAVAEVNPQIQVTGEDAKIVLKDGRPTIVPSTTGKGLDPDQLAEAVHAAGTSSDRTAEVALVEAEPEFSTADAEALGVKEVIAEFSSPMPYDPVRTTNLKVGAQKVTGVLVMPGEEFSLLEAIGPISAANGYVSSGVVEDGFVSTAVGGGLSQLSTNMFNVGFLAGMDDVTHTPHSRWFERYPPGREATLWEPSTDMIWRNNTEYGVLVQAWVTGDAVHARLWGTDVWDVRTSTSEKYNVVEPKTVYNPSPECKPESGGQPGFTVTVDRQRYKDGTMHDDESWTWTYTPWNHVVCGDPPSEGEDQG</sequence>
<protein>
    <submittedName>
        <fullName evidence="4">VanW family protein</fullName>
    </submittedName>
</protein>
<name>A0ABP8EXR0_9MICO</name>
<keyword evidence="2" id="KW-0472">Membrane</keyword>
<dbReference type="InterPro" id="IPR022029">
    <property type="entry name" value="YoaR-like_PG-bd"/>
</dbReference>
<feature type="compositionally biased region" description="Basic and acidic residues" evidence="1">
    <location>
        <begin position="22"/>
        <end position="33"/>
    </location>
</feature>
<dbReference type="InterPro" id="IPR052913">
    <property type="entry name" value="Glycopeptide_resist_protein"/>
</dbReference>
<keyword evidence="2" id="KW-0812">Transmembrane</keyword>
<keyword evidence="2" id="KW-1133">Transmembrane helix</keyword>
<gene>
    <name evidence="4" type="ORF">GCM10022262_31340</name>
</gene>
<organism evidence="4 5">
    <name type="scientific">Georgenia daeguensis</name>
    <dbReference type="NCBI Taxonomy" id="908355"/>
    <lineage>
        <taxon>Bacteria</taxon>
        <taxon>Bacillati</taxon>
        <taxon>Actinomycetota</taxon>
        <taxon>Actinomycetes</taxon>
        <taxon>Micrococcales</taxon>
        <taxon>Bogoriellaceae</taxon>
        <taxon>Georgenia</taxon>
    </lineage>
</organism>
<feature type="domain" description="YoaR-like putative peptidoglycan binding" evidence="3">
    <location>
        <begin position="182"/>
        <end position="276"/>
    </location>
</feature>
<dbReference type="EMBL" id="BAABBA010000017">
    <property type="protein sequence ID" value="GAA4288774.1"/>
    <property type="molecule type" value="Genomic_DNA"/>
</dbReference>
<accession>A0ABP8EXR0</accession>
<dbReference type="PANTHER" id="PTHR35788:SF1">
    <property type="entry name" value="EXPORTED PROTEIN"/>
    <property type="match status" value="1"/>
</dbReference>
<reference evidence="5" key="1">
    <citation type="journal article" date="2019" name="Int. J. Syst. Evol. Microbiol.">
        <title>The Global Catalogue of Microorganisms (GCM) 10K type strain sequencing project: providing services to taxonomists for standard genome sequencing and annotation.</title>
        <authorList>
            <consortium name="The Broad Institute Genomics Platform"/>
            <consortium name="The Broad Institute Genome Sequencing Center for Infectious Disease"/>
            <person name="Wu L."/>
            <person name="Ma J."/>
        </authorList>
    </citation>
    <scope>NUCLEOTIDE SEQUENCE [LARGE SCALE GENOMIC DNA]</scope>
    <source>
        <strain evidence="5">JCM 17459</strain>
    </source>
</reference>
<dbReference type="Proteomes" id="UP001499841">
    <property type="component" value="Unassembled WGS sequence"/>
</dbReference>